<comment type="caution">
    <text evidence="4">The sequence shown here is derived from an EMBL/GenBank/DDBJ whole genome shotgun (WGS) entry which is preliminary data.</text>
</comment>
<dbReference type="CDD" id="cd19081">
    <property type="entry name" value="AKR_AKR9C1"/>
    <property type="match status" value="1"/>
</dbReference>
<evidence type="ECO:0000313" key="5">
    <source>
        <dbReference type="Proteomes" id="UP000678393"/>
    </source>
</evidence>
<dbReference type="FunFam" id="3.20.20.100:FF:000004">
    <property type="entry name" value="Oxidoreductase, aldo/keto reductase"/>
    <property type="match status" value="1"/>
</dbReference>
<dbReference type="PANTHER" id="PTHR43364">
    <property type="entry name" value="NADH-SPECIFIC METHYLGLYOXAL REDUCTASE-RELATED"/>
    <property type="match status" value="1"/>
</dbReference>
<dbReference type="PANTHER" id="PTHR43364:SF4">
    <property type="entry name" value="NAD(P)-LINKED OXIDOREDUCTASE SUPERFAMILY PROTEIN"/>
    <property type="match status" value="1"/>
</dbReference>
<gene>
    <name evidence="4" type="ORF">CUNI_LOCUS7781</name>
</gene>
<dbReference type="InterPro" id="IPR020471">
    <property type="entry name" value="AKR"/>
</dbReference>
<reference evidence="4" key="1">
    <citation type="submission" date="2021-04" db="EMBL/GenBank/DDBJ databases">
        <authorList>
            <consortium name="Molecular Ecology Group"/>
        </authorList>
    </citation>
    <scope>NUCLEOTIDE SEQUENCE</scope>
</reference>
<evidence type="ECO:0000256" key="2">
    <source>
        <dbReference type="ARBA" id="ARBA00038157"/>
    </source>
</evidence>
<name>A0A8S3YYH4_9EUPU</name>
<evidence type="ECO:0000256" key="1">
    <source>
        <dbReference type="ARBA" id="ARBA00023002"/>
    </source>
</evidence>
<dbReference type="Proteomes" id="UP000678393">
    <property type="component" value="Unassembled WGS sequence"/>
</dbReference>
<dbReference type="InterPro" id="IPR023210">
    <property type="entry name" value="NADP_OxRdtase_dom"/>
</dbReference>
<dbReference type="SUPFAM" id="SSF51430">
    <property type="entry name" value="NAD(P)-linked oxidoreductase"/>
    <property type="match status" value="1"/>
</dbReference>
<dbReference type="Pfam" id="PF00248">
    <property type="entry name" value="Aldo_ket_red"/>
    <property type="match status" value="1"/>
</dbReference>
<evidence type="ECO:0000313" key="4">
    <source>
        <dbReference type="EMBL" id="CAG5122223.1"/>
    </source>
</evidence>
<evidence type="ECO:0000259" key="3">
    <source>
        <dbReference type="Pfam" id="PF00248"/>
    </source>
</evidence>
<dbReference type="OrthoDB" id="48988at2759"/>
<dbReference type="InterPro" id="IPR050523">
    <property type="entry name" value="AKR_Detox_Biosynth"/>
</dbReference>
<feature type="domain" description="NADP-dependent oxidoreductase" evidence="3">
    <location>
        <begin position="25"/>
        <end position="330"/>
    </location>
</feature>
<dbReference type="EMBL" id="CAJHNH020001244">
    <property type="protein sequence ID" value="CAG5122223.1"/>
    <property type="molecule type" value="Genomic_DNA"/>
</dbReference>
<organism evidence="4 5">
    <name type="scientific">Candidula unifasciata</name>
    <dbReference type="NCBI Taxonomy" id="100452"/>
    <lineage>
        <taxon>Eukaryota</taxon>
        <taxon>Metazoa</taxon>
        <taxon>Spiralia</taxon>
        <taxon>Lophotrochozoa</taxon>
        <taxon>Mollusca</taxon>
        <taxon>Gastropoda</taxon>
        <taxon>Heterobranchia</taxon>
        <taxon>Euthyneura</taxon>
        <taxon>Panpulmonata</taxon>
        <taxon>Eupulmonata</taxon>
        <taxon>Stylommatophora</taxon>
        <taxon>Helicina</taxon>
        <taxon>Helicoidea</taxon>
        <taxon>Geomitridae</taxon>
        <taxon>Candidula</taxon>
    </lineage>
</organism>
<dbReference type="InterPro" id="IPR036812">
    <property type="entry name" value="NAD(P)_OxRdtase_dom_sf"/>
</dbReference>
<keyword evidence="5" id="KW-1185">Reference proteome</keyword>
<dbReference type="GO" id="GO:0016491">
    <property type="term" value="F:oxidoreductase activity"/>
    <property type="evidence" value="ECO:0007669"/>
    <property type="project" value="UniProtKB-KW"/>
</dbReference>
<keyword evidence="1" id="KW-0560">Oxidoreductase</keyword>
<accession>A0A8S3YYH4</accession>
<dbReference type="PRINTS" id="PR00069">
    <property type="entry name" value="ALDKETRDTASE"/>
</dbReference>
<dbReference type="PROSITE" id="PS00062">
    <property type="entry name" value="ALDOKETO_REDUCTASE_2"/>
    <property type="match status" value="1"/>
</dbReference>
<dbReference type="InterPro" id="IPR018170">
    <property type="entry name" value="Aldo/ket_reductase_CS"/>
</dbReference>
<proteinExistence type="inferred from homology"/>
<dbReference type="Gene3D" id="3.20.20.100">
    <property type="entry name" value="NADP-dependent oxidoreductase domain"/>
    <property type="match status" value="1"/>
</dbReference>
<comment type="similarity">
    <text evidence="2">Belongs to the aldo/keto reductase family. Aldo/keto reductase 2 subfamily.</text>
</comment>
<protein>
    <recommendedName>
        <fullName evidence="3">NADP-dependent oxidoreductase domain-containing protein</fullName>
    </recommendedName>
</protein>
<dbReference type="AlphaFoldDB" id="A0A8S3YYH4"/>
<sequence>MTTSVPEDLKTPYVFLGRSGLKVSNICLGTGTFGESRTGRPGQTDEQASHELINRFVEWGGNFLDTADIYGSGLSETIVGKWLETQHRDKFVIGTKVRGNMGTQENVNNVGLSRRHITKSIDRSLQRLHTDFVDLYQAHQFDPATPLEETFRTFDDLVRGGKVRYIGVSNFNGWQMERVVNTARTLGINPIISLQQQYSLVCRESEFEAFQVCKSAGIGVLPYSPLKWGLLAGKVKRGVQPSDGRLGWAAQQGGRGNQFTDKTFDIVEAAETIAKTRGRTTAQVSLRWLLQRDVVSSVIIGATKLAQLDDNMAANGWSLTPEEMKQLDDVSAPVTTYPYDRQRLNGDRFNPAIKDSHVKSTST</sequence>
<dbReference type="GO" id="GO:0005829">
    <property type="term" value="C:cytosol"/>
    <property type="evidence" value="ECO:0007669"/>
    <property type="project" value="UniProtKB-ARBA"/>
</dbReference>